<gene>
    <name evidence="1" type="ORF">MET9862_01965</name>
</gene>
<dbReference type="Proteomes" id="UP000410984">
    <property type="component" value="Unassembled WGS sequence"/>
</dbReference>
<dbReference type="AlphaFoldDB" id="A0A509ECZ2"/>
<sequence>MQAAAETIDEVALAPKHQRFVDHPDRESHADTSADMLLQIHER</sequence>
<evidence type="ECO:0000313" key="2">
    <source>
        <dbReference type="Proteomes" id="UP000410984"/>
    </source>
</evidence>
<reference evidence="1 2" key="1">
    <citation type="submission" date="2019-06" db="EMBL/GenBank/DDBJ databases">
        <authorList>
            <person name="Rodrigo-Torres L."/>
            <person name="Arahal R. D."/>
            <person name="Lucena T."/>
        </authorList>
    </citation>
    <scope>NUCLEOTIDE SEQUENCE [LARGE SCALE GENOMIC DNA]</scope>
    <source>
        <strain evidence="1 2">SB0023/3</strain>
    </source>
</reference>
<proteinExistence type="predicted"/>
<accession>A0A509ECZ2</accession>
<keyword evidence="2" id="KW-1185">Reference proteome</keyword>
<dbReference type="EMBL" id="CABFPH010000021">
    <property type="protein sequence ID" value="VUD71385.1"/>
    <property type="molecule type" value="Genomic_DNA"/>
</dbReference>
<organism evidence="1 2">
    <name type="scientific">Methylobacterium symbioticum</name>
    <dbReference type="NCBI Taxonomy" id="2584084"/>
    <lineage>
        <taxon>Bacteria</taxon>
        <taxon>Pseudomonadati</taxon>
        <taxon>Pseudomonadota</taxon>
        <taxon>Alphaproteobacteria</taxon>
        <taxon>Hyphomicrobiales</taxon>
        <taxon>Methylobacteriaceae</taxon>
        <taxon>Methylobacterium</taxon>
    </lineage>
</organism>
<name>A0A509ECZ2_9HYPH</name>
<protein>
    <submittedName>
        <fullName evidence="1">Uncharacterized protein</fullName>
    </submittedName>
</protein>
<evidence type="ECO:0000313" key="1">
    <source>
        <dbReference type="EMBL" id="VUD71385.1"/>
    </source>
</evidence>